<proteinExistence type="inferred from homology"/>
<feature type="transmembrane region" description="Helical" evidence="3">
    <location>
        <begin position="148"/>
        <end position="167"/>
    </location>
</feature>
<dbReference type="OrthoDB" id="9790577at2"/>
<dbReference type="AlphaFoldDB" id="A0A420WPD5"/>
<dbReference type="InterPro" id="IPR043130">
    <property type="entry name" value="CDP-OH_PTrfase_TM_dom"/>
</dbReference>
<dbReference type="GO" id="GO:0016020">
    <property type="term" value="C:membrane"/>
    <property type="evidence" value="ECO:0007669"/>
    <property type="project" value="InterPro"/>
</dbReference>
<dbReference type="Gene3D" id="1.20.120.1760">
    <property type="match status" value="1"/>
</dbReference>
<evidence type="ECO:0000256" key="1">
    <source>
        <dbReference type="ARBA" id="ARBA00022679"/>
    </source>
</evidence>
<keyword evidence="3" id="KW-0472">Membrane</keyword>
<feature type="transmembrane region" description="Helical" evidence="3">
    <location>
        <begin position="173"/>
        <end position="195"/>
    </location>
</feature>
<accession>A0A420WPD5</accession>
<comment type="caution">
    <text evidence="4">The sequence shown here is derived from an EMBL/GenBank/DDBJ whole genome shotgun (WGS) entry which is preliminary data.</text>
</comment>
<keyword evidence="3" id="KW-0812">Transmembrane</keyword>
<dbReference type="GO" id="GO:0016780">
    <property type="term" value="F:phosphotransferase activity, for other substituted phosphate groups"/>
    <property type="evidence" value="ECO:0007669"/>
    <property type="project" value="InterPro"/>
</dbReference>
<gene>
    <name evidence="4" type="ORF">BCL74_0494</name>
</gene>
<dbReference type="InterPro" id="IPR000462">
    <property type="entry name" value="CDP-OH_P_trans"/>
</dbReference>
<dbReference type="RefSeq" id="WP_121217276.1">
    <property type="nucleotide sequence ID" value="NZ_RBIG01000001.1"/>
</dbReference>
<dbReference type="Proteomes" id="UP000277424">
    <property type="component" value="Unassembled WGS sequence"/>
</dbReference>
<organism evidence="4 5">
    <name type="scientific">Oceanibaculum indicum</name>
    <dbReference type="NCBI Taxonomy" id="526216"/>
    <lineage>
        <taxon>Bacteria</taxon>
        <taxon>Pseudomonadati</taxon>
        <taxon>Pseudomonadota</taxon>
        <taxon>Alphaproteobacteria</taxon>
        <taxon>Rhodospirillales</taxon>
        <taxon>Oceanibaculaceae</taxon>
        <taxon>Oceanibaculum</taxon>
    </lineage>
</organism>
<dbReference type="PROSITE" id="PS00379">
    <property type="entry name" value="CDP_ALCOHOL_P_TRANSF"/>
    <property type="match status" value="1"/>
</dbReference>
<sequence length="202" mass="21104">MIDAALRRLVDPALDAAGGFLSRRGVSANAVTLAGFAVGLLALPALALQAYGLALACILLNRLADGLDGAIARRRGATDFGGYLDIVLDFIFYAAVALGFALADPAANALAACFLIFSFMGTGSSFLAYAVMAAKRGSASTERGPKSLYYLGGLTEGAETIALFVAICLWPGWFPQLALLFGALCWITTVTRILAARRDFTP</sequence>
<keyword evidence="1 2" id="KW-0808">Transferase</keyword>
<feature type="transmembrane region" description="Helical" evidence="3">
    <location>
        <begin position="109"/>
        <end position="132"/>
    </location>
</feature>
<name>A0A420WPD5_9PROT</name>
<dbReference type="InterPro" id="IPR048254">
    <property type="entry name" value="CDP_ALCOHOL_P_TRANSF_CS"/>
</dbReference>
<reference evidence="4 5" key="1">
    <citation type="submission" date="2018-10" db="EMBL/GenBank/DDBJ databases">
        <title>Comparative analysis of microorganisms from saline springs in Andes Mountain Range, Colombia.</title>
        <authorList>
            <person name="Rubin E."/>
        </authorList>
    </citation>
    <scope>NUCLEOTIDE SEQUENCE [LARGE SCALE GENOMIC DNA]</scope>
    <source>
        <strain evidence="4 5">USBA 36</strain>
    </source>
</reference>
<dbReference type="Pfam" id="PF01066">
    <property type="entry name" value="CDP-OH_P_transf"/>
    <property type="match status" value="1"/>
</dbReference>
<feature type="transmembrane region" description="Helical" evidence="3">
    <location>
        <begin position="80"/>
        <end position="103"/>
    </location>
</feature>
<keyword evidence="3" id="KW-1133">Transmembrane helix</keyword>
<dbReference type="GO" id="GO:0008654">
    <property type="term" value="P:phospholipid biosynthetic process"/>
    <property type="evidence" value="ECO:0007669"/>
    <property type="project" value="InterPro"/>
</dbReference>
<evidence type="ECO:0000256" key="3">
    <source>
        <dbReference type="SAM" id="Phobius"/>
    </source>
</evidence>
<feature type="transmembrane region" description="Helical" evidence="3">
    <location>
        <begin position="33"/>
        <end position="60"/>
    </location>
</feature>
<evidence type="ECO:0000313" key="5">
    <source>
        <dbReference type="Proteomes" id="UP000277424"/>
    </source>
</evidence>
<evidence type="ECO:0000256" key="2">
    <source>
        <dbReference type="RuleBase" id="RU003750"/>
    </source>
</evidence>
<protein>
    <submittedName>
        <fullName evidence="4">Phosphatidylglycerophosphate synthase</fullName>
    </submittedName>
</protein>
<dbReference type="EMBL" id="RBIG01000001">
    <property type="protein sequence ID" value="RKQ72726.1"/>
    <property type="molecule type" value="Genomic_DNA"/>
</dbReference>
<comment type="similarity">
    <text evidence="2">Belongs to the CDP-alcohol phosphatidyltransferase class-I family.</text>
</comment>
<evidence type="ECO:0000313" key="4">
    <source>
        <dbReference type="EMBL" id="RKQ72726.1"/>
    </source>
</evidence>